<evidence type="ECO:0000259" key="1">
    <source>
        <dbReference type="Pfam" id="PF00561"/>
    </source>
</evidence>
<dbReference type="AlphaFoldDB" id="A0A0V8IVA7"/>
<dbReference type="SUPFAM" id="SSF53474">
    <property type="entry name" value="alpha/beta-Hydrolases"/>
    <property type="match status" value="1"/>
</dbReference>
<proteinExistence type="predicted"/>
<keyword evidence="3" id="KW-1185">Reference proteome</keyword>
<dbReference type="Pfam" id="PF00561">
    <property type="entry name" value="Abhydrolase_1"/>
    <property type="match status" value="1"/>
</dbReference>
<dbReference type="OrthoDB" id="7185741at2"/>
<protein>
    <submittedName>
        <fullName evidence="2">Alpha/beta hydrolase</fullName>
    </submittedName>
</protein>
<accession>A0A0V8IVA7</accession>
<dbReference type="InterPro" id="IPR050266">
    <property type="entry name" value="AB_hydrolase_sf"/>
</dbReference>
<feature type="domain" description="AB hydrolase-1" evidence="1">
    <location>
        <begin position="78"/>
        <end position="192"/>
    </location>
</feature>
<dbReference type="PANTHER" id="PTHR43798:SF5">
    <property type="entry name" value="MONOACYLGLYCEROL LIPASE ABHD6"/>
    <property type="match status" value="1"/>
</dbReference>
<organism evidence="2 3">
    <name type="scientific">Pseudarthrobacter enclensis</name>
    <dbReference type="NCBI Taxonomy" id="993070"/>
    <lineage>
        <taxon>Bacteria</taxon>
        <taxon>Bacillati</taxon>
        <taxon>Actinomycetota</taxon>
        <taxon>Actinomycetes</taxon>
        <taxon>Micrococcales</taxon>
        <taxon>Micrococcaceae</taxon>
        <taxon>Pseudarthrobacter</taxon>
    </lineage>
</organism>
<reference evidence="2 3" key="1">
    <citation type="journal article" date="2014" name="Arch. Microbiol.">
        <title>Arthrobacter enclensis sp. nov., isolated from sediment sample.</title>
        <authorList>
            <person name="Dastager S.G."/>
            <person name="Liu Q."/>
            <person name="Tang S.K."/>
            <person name="Krishnamurthi S."/>
            <person name="Lee J.C."/>
            <person name="Li W.J."/>
        </authorList>
    </citation>
    <scope>NUCLEOTIDE SEQUENCE [LARGE SCALE GENOMIC DNA]</scope>
    <source>
        <strain evidence="2 3">NIO-1008</strain>
    </source>
</reference>
<sequence>MFRLKEEADAGASLKPRRGLRRARFVLLAFLGLVLVAAAVNVLAEAREKATTAPYGERIAVDGGSLNVMRYGTRQGTPVVLLSGLGTPAPGLDFAPLARELGGFDVIVVEGFGYGYSDMAAGPRTNENISTELHQVLATLQVPQPYVLAGHSIAGFYLLDYANRYRPEVAAVVGIDASIPKPGDEPVAEPQPGINWTGILAATGLVRAVAAVVPAVVDPQSTAFTEDEFRRIRMMSLWNFGNPAVADETARIATNAQVLRGVAYPADLPVLAFVADEGNDRTAGKVAAAENLLRNVARHQVLTVQGGHYLHWTQAPLMAGAIREFLDAG</sequence>
<gene>
    <name evidence="2" type="ORF">AS031_00935</name>
</gene>
<name>A0A0V8IVA7_9MICC</name>
<comment type="caution">
    <text evidence="2">The sequence shown here is derived from an EMBL/GenBank/DDBJ whole genome shotgun (WGS) entry which is preliminary data.</text>
</comment>
<dbReference type="RefSeq" id="WP_058266279.1">
    <property type="nucleotide sequence ID" value="NZ_FMAZ01000001.1"/>
</dbReference>
<dbReference type="STRING" id="993070.AS031_00935"/>
<evidence type="ECO:0000313" key="2">
    <source>
        <dbReference type="EMBL" id="KSU78652.1"/>
    </source>
</evidence>
<dbReference type="InterPro" id="IPR000073">
    <property type="entry name" value="AB_hydrolase_1"/>
</dbReference>
<dbReference type="GO" id="GO:0046464">
    <property type="term" value="P:acylglycerol catabolic process"/>
    <property type="evidence" value="ECO:0007669"/>
    <property type="project" value="TreeGrafter"/>
</dbReference>
<dbReference type="Gene3D" id="3.40.50.1820">
    <property type="entry name" value="alpha/beta hydrolase"/>
    <property type="match status" value="1"/>
</dbReference>
<dbReference type="EMBL" id="LNQM01000001">
    <property type="protein sequence ID" value="KSU78652.1"/>
    <property type="molecule type" value="Genomic_DNA"/>
</dbReference>
<evidence type="ECO:0000313" key="3">
    <source>
        <dbReference type="Proteomes" id="UP000053199"/>
    </source>
</evidence>
<keyword evidence="2" id="KW-0378">Hydrolase</keyword>
<dbReference type="GO" id="GO:0016020">
    <property type="term" value="C:membrane"/>
    <property type="evidence" value="ECO:0007669"/>
    <property type="project" value="TreeGrafter"/>
</dbReference>
<dbReference type="Proteomes" id="UP000053199">
    <property type="component" value="Unassembled WGS sequence"/>
</dbReference>
<dbReference type="PANTHER" id="PTHR43798">
    <property type="entry name" value="MONOACYLGLYCEROL LIPASE"/>
    <property type="match status" value="1"/>
</dbReference>
<dbReference type="InterPro" id="IPR029058">
    <property type="entry name" value="AB_hydrolase_fold"/>
</dbReference>
<dbReference type="GO" id="GO:0047372">
    <property type="term" value="F:monoacylglycerol lipase activity"/>
    <property type="evidence" value="ECO:0007669"/>
    <property type="project" value="TreeGrafter"/>
</dbReference>